<evidence type="ECO:0000313" key="3">
    <source>
        <dbReference type="EMBL" id="APG23952.1"/>
    </source>
</evidence>
<dbReference type="EMBL" id="CP015518">
    <property type="protein sequence ID" value="APG23952.1"/>
    <property type="molecule type" value="Genomic_DNA"/>
</dbReference>
<dbReference type="InterPro" id="IPR015590">
    <property type="entry name" value="Aldehyde_DH_dom"/>
</dbReference>
<accession>A0A1L3GDC4</accession>
<sequence length="442" mass="47031">MKSTIDCLVANAQEALKSFSAYSQEQVDHIVESMVAAGVANAERLGQMAYEETLMGVVGHKVAKNMAATQVVGDYLRDKKSVGVIGEEDGVIQIAEPFGVIAALTPTTNPTSTILFKAIIALKGRNTVVFAFHPRGQQCGVEAARLMLNAAVEAGAPKNCIQWIAEPSVEATSYLIKHPGTSLILATGGKAMVHASYTSGHPAYGVGPGNVPAYIEKSANLEQTTDNIILSKTFDNGVICASEQNLIFDDQKIADATLEKFKEKGAYIVNEEEKAKLAEAMFDQEKNIPVLDVVGRSAAKVAEFAGFRVPEETTVILVPLDDIGAGDLLSGEKLSPVLGYVVVDSREKAIQLACEMLEFKGAGHSAAIHTCDDKAFEEYALAVPAGRILMNQPSVLGAVGGEYNNLLPTFTLGCGARGGNSTSDNIQYFHLLNIKRAAKPKN</sequence>
<evidence type="ECO:0000313" key="4">
    <source>
        <dbReference type="Proteomes" id="UP000182264"/>
    </source>
</evidence>
<dbReference type="CDD" id="cd07122">
    <property type="entry name" value="ALDH_F20_ACDH"/>
    <property type="match status" value="1"/>
</dbReference>
<organism evidence="3 4">
    <name type="scientific">Syntrophotalea acetylenica</name>
    <name type="common">Pelobacter acetylenicus</name>
    <dbReference type="NCBI Taxonomy" id="29542"/>
    <lineage>
        <taxon>Bacteria</taxon>
        <taxon>Pseudomonadati</taxon>
        <taxon>Thermodesulfobacteriota</taxon>
        <taxon>Desulfuromonadia</taxon>
        <taxon>Desulfuromonadales</taxon>
        <taxon>Syntrophotaleaceae</taxon>
        <taxon>Syntrophotalea</taxon>
    </lineage>
</organism>
<dbReference type="PANTHER" id="PTHR11699">
    <property type="entry name" value="ALDEHYDE DEHYDROGENASE-RELATED"/>
    <property type="match status" value="1"/>
</dbReference>
<dbReference type="STRING" id="29542.A6070_10745"/>
<dbReference type="InterPro" id="IPR016161">
    <property type="entry name" value="Ald_DH/histidinol_DH"/>
</dbReference>
<evidence type="ECO:0000256" key="1">
    <source>
        <dbReference type="ARBA" id="ARBA00023002"/>
    </source>
</evidence>
<dbReference type="Pfam" id="PF00171">
    <property type="entry name" value="Aldedh"/>
    <property type="match status" value="1"/>
</dbReference>
<gene>
    <name evidence="3" type="ORF">A7E75_02125</name>
</gene>
<dbReference type="Gene3D" id="3.40.605.10">
    <property type="entry name" value="Aldehyde Dehydrogenase, Chain A, domain 1"/>
    <property type="match status" value="1"/>
</dbReference>
<dbReference type="OrthoDB" id="9815791at2"/>
<dbReference type="GO" id="GO:0016620">
    <property type="term" value="F:oxidoreductase activity, acting on the aldehyde or oxo group of donors, NAD or NADP as acceptor"/>
    <property type="evidence" value="ECO:0007669"/>
    <property type="project" value="InterPro"/>
</dbReference>
<reference evidence="3 4" key="1">
    <citation type="journal article" date="2017" name="Genome Announc.">
        <title>Complete Genome Sequences of Two Acetylene-Fermenting Pelobacter acetylenicus Strains.</title>
        <authorList>
            <person name="Sutton J.M."/>
            <person name="Baesman S.M."/>
            <person name="Fierst J.L."/>
            <person name="Poret-Peterson A.T."/>
            <person name="Oremland R.S."/>
            <person name="Dunlap D.S."/>
            <person name="Akob D.M."/>
        </authorList>
    </citation>
    <scope>NUCLEOTIDE SEQUENCE [LARGE SCALE GENOMIC DNA]</scope>
    <source>
        <strain evidence="3 4">DSM 3247</strain>
    </source>
</reference>
<feature type="domain" description="Aldehyde dehydrogenase" evidence="2">
    <location>
        <begin position="3"/>
        <end position="396"/>
    </location>
</feature>
<keyword evidence="4" id="KW-1185">Reference proteome</keyword>
<protein>
    <recommendedName>
        <fullName evidence="2">Aldehyde dehydrogenase domain-containing protein</fullName>
    </recommendedName>
</protein>
<dbReference type="AlphaFoldDB" id="A0A1L3GDC4"/>
<evidence type="ECO:0000259" key="2">
    <source>
        <dbReference type="Pfam" id="PF00171"/>
    </source>
</evidence>
<name>A0A1L3GDC4_SYNAC</name>
<dbReference type="KEGG" id="pace:A6070_10745"/>
<proteinExistence type="predicted"/>
<dbReference type="Proteomes" id="UP000182264">
    <property type="component" value="Chromosome"/>
</dbReference>
<dbReference type="InterPro" id="IPR016162">
    <property type="entry name" value="Ald_DH_N"/>
</dbReference>
<dbReference type="InterPro" id="IPR016163">
    <property type="entry name" value="Ald_DH_C"/>
</dbReference>
<dbReference type="SUPFAM" id="SSF53720">
    <property type="entry name" value="ALDH-like"/>
    <property type="match status" value="1"/>
</dbReference>
<dbReference type="Gene3D" id="3.40.309.10">
    <property type="entry name" value="Aldehyde Dehydrogenase, Chain A, domain 2"/>
    <property type="match status" value="1"/>
</dbReference>
<dbReference type="RefSeq" id="WP_072285768.1">
    <property type="nucleotide sequence ID" value="NZ_CP015455.1"/>
</dbReference>
<keyword evidence="1" id="KW-0560">Oxidoreductase</keyword>